<keyword evidence="2" id="KW-1185">Reference proteome</keyword>
<name>B9KB89_THENN</name>
<protein>
    <submittedName>
        <fullName evidence="1">Uncharacterized protein</fullName>
    </submittedName>
</protein>
<evidence type="ECO:0000313" key="1">
    <source>
        <dbReference type="EMBL" id="ACM22285.1"/>
    </source>
</evidence>
<proteinExistence type="predicted"/>
<dbReference type="Proteomes" id="UP000000445">
    <property type="component" value="Chromosome"/>
</dbReference>
<gene>
    <name evidence="1" type="ordered locus">CTN_0109</name>
</gene>
<dbReference type="HOGENOM" id="CLU_3240808_0_0_0"/>
<dbReference type="KEGG" id="tna:CTN_0109"/>
<organism evidence="1 2">
    <name type="scientific">Thermotoga neapolitana (strain ATCC 49049 / DSM 4359 / NBRC 107923 / NS-E)</name>
    <dbReference type="NCBI Taxonomy" id="309803"/>
    <lineage>
        <taxon>Bacteria</taxon>
        <taxon>Thermotogati</taxon>
        <taxon>Thermotogota</taxon>
        <taxon>Thermotogae</taxon>
        <taxon>Thermotogales</taxon>
        <taxon>Thermotogaceae</taxon>
        <taxon>Thermotoga</taxon>
    </lineage>
</organism>
<dbReference type="AlphaFoldDB" id="B9KB89"/>
<evidence type="ECO:0000313" key="2">
    <source>
        <dbReference type="Proteomes" id="UP000000445"/>
    </source>
</evidence>
<reference evidence="1 2" key="1">
    <citation type="journal article" date="2009" name="Biosci. Biotechnol. Biochem.">
        <title>WeGAS: a web-based microbial genome annotation system.</title>
        <authorList>
            <person name="Lee D."/>
            <person name="Seo H."/>
            <person name="Park C."/>
            <person name="Park K."/>
        </authorList>
    </citation>
    <scope>NUCLEOTIDE SEQUENCE [LARGE SCALE GENOMIC DNA]</scope>
    <source>
        <strain evidence="2">ATCC 49049 / DSM 4359 / NBRC 107923 / NS-E</strain>
    </source>
</reference>
<dbReference type="EMBL" id="CP000916">
    <property type="protein sequence ID" value="ACM22285.1"/>
    <property type="molecule type" value="Genomic_DNA"/>
</dbReference>
<sequence length="43" mass="5004">MMKAIFLTDIENRKERILEYIIFTELNTDLKDSSYHVNGGGNL</sequence>
<dbReference type="STRING" id="309803.CTN_0109"/>
<accession>B9KB89</accession>